<feature type="transmembrane region" description="Helical" evidence="1">
    <location>
        <begin position="86"/>
        <end position="109"/>
    </location>
</feature>
<comment type="caution">
    <text evidence="2">The sequence shown here is derived from an EMBL/GenBank/DDBJ whole genome shotgun (WGS) entry which is preliminary data.</text>
</comment>
<gene>
    <name evidence="2" type="ORF">GCM10022276_18270</name>
</gene>
<dbReference type="Proteomes" id="UP001500827">
    <property type="component" value="Unassembled WGS sequence"/>
</dbReference>
<accession>A0ABP7LEY3</accession>
<feature type="transmembrane region" description="Helical" evidence="1">
    <location>
        <begin position="54"/>
        <end position="74"/>
    </location>
</feature>
<keyword evidence="1" id="KW-0472">Membrane</keyword>
<keyword evidence="1" id="KW-1133">Transmembrane helix</keyword>
<feature type="transmembrane region" description="Helical" evidence="1">
    <location>
        <begin position="154"/>
        <end position="173"/>
    </location>
</feature>
<proteinExistence type="predicted"/>
<reference evidence="3" key="1">
    <citation type="journal article" date="2019" name="Int. J. Syst. Evol. Microbiol.">
        <title>The Global Catalogue of Microorganisms (GCM) 10K type strain sequencing project: providing services to taxonomists for standard genome sequencing and annotation.</title>
        <authorList>
            <consortium name="The Broad Institute Genomics Platform"/>
            <consortium name="The Broad Institute Genome Sequencing Center for Infectious Disease"/>
            <person name="Wu L."/>
            <person name="Ma J."/>
        </authorList>
    </citation>
    <scope>NUCLEOTIDE SEQUENCE [LARGE SCALE GENOMIC DNA]</scope>
    <source>
        <strain evidence="3">JCM 17543</strain>
    </source>
</reference>
<protein>
    <submittedName>
        <fullName evidence="2">Uncharacterized protein</fullName>
    </submittedName>
</protein>
<keyword evidence="1" id="KW-0812">Transmembrane</keyword>
<evidence type="ECO:0000313" key="2">
    <source>
        <dbReference type="EMBL" id="GAA3899768.1"/>
    </source>
</evidence>
<name>A0ABP7LEY3_9SPHN</name>
<feature type="transmembrane region" description="Helical" evidence="1">
    <location>
        <begin position="21"/>
        <end position="42"/>
    </location>
</feature>
<feature type="transmembrane region" description="Helical" evidence="1">
    <location>
        <begin position="179"/>
        <end position="198"/>
    </location>
</feature>
<evidence type="ECO:0000313" key="3">
    <source>
        <dbReference type="Proteomes" id="UP001500827"/>
    </source>
</evidence>
<dbReference type="EMBL" id="BAABBM010000001">
    <property type="protein sequence ID" value="GAA3899768.1"/>
    <property type="molecule type" value="Genomic_DNA"/>
</dbReference>
<keyword evidence="3" id="KW-1185">Reference proteome</keyword>
<feature type="transmembrane region" description="Helical" evidence="1">
    <location>
        <begin position="121"/>
        <end position="142"/>
    </location>
</feature>
<organism evidence="2 3">
    <name type="scientific">Sphingomonas limnosediminicola</name>
    <dbReference type="NCBI Taxonomy" id="940133"/>
    <lineage>
        <taxon>Bacteria</taxon>
        <taxon>Pseudomonadati</taxon>
        <taxon>Pseudomonadota</taxon>
        <taxon>Alphaproteobacteria</taxon>
        <taxon>Sphingomonadales</taxon>
        <taxon>Sphingomonadaceae</taxon>
        <taxon>Sphingomonas</taxon>
    </lineage>
</organism>
<evidence type="ECO:0000256" key="1">
    <source>
        <dbReference type="SAM" id="Phobius"/>
    </source>
</evidence>
<feature type="transmembrane region" description="Helical" evidence="1">
    <location>
        <begin position="210"/>
        <end position="229"/>
    </location>
</feature>
<sequence>MKNVATLAQAPSSPAVGDERFFLRGAIVMTITIIAGFSLQYAMGRSTFGAPLRVHAHAIVFMGWVAIYLLQNIFVATDRMNLHRRLGWIAVGWMVPMIVMGCIVTVAMLRNGTVPFFFRPLQFLIFDPLTLFAFAGLTIAAVINRKRTEWHRRLHFCGMSLLLGPAFGRLLPMPLLQPWAWEAAFAATMLFPIAGVIADLRRSGRAHPAWFYGIASMIGAFVLIEAITYSPVGTGIYDLVTAGSPGASIDPLAFGTPRSGPVTGR</sequence>